<proteinExistence type="predicted"/>
<dbReference type="Proteomes" id="UP001457282">
    <property type="component" value="Unassembled WGS sequence"/>
</dbReference>
<feature type="domain" description="F-box" evidence="1">
    <location>
        <begin position="8"/>
        <end position="49"/>
    </location>
</feature>
<reference evidence="2 3" key="1">
    <citation type="journal article" date="2023" name="G3 (Bethesda)">
        <title>A chromosome-length genome assembly and annotation of blackberry (Rubus argutus, cv. 'Hillquist').</title>
        <authorList>
            <person name="Bruna T."/>
            <person name="Aryal R."/>
            <person name="Dudchenko O."/>
            <person name="Sargent D.J."/>
            <person name="Mead D."/>
            <person name="Buti M."/>
            <person name="Cavallini A."/>
            <person name="Hytonen T."/>
            <person name="Andres J."/>
            <person name="Pham M."/>
            <person name="Weisz D."/>
            <person name="Mascagni F."/>
            <person name="Usai G."/>
            <person name="Natali L."/>
            <person name="Bassil N."/>
            <person name="Fernandez G.E."/>
            <person name="Lomsadze A."/>
            <person name="Armour M."/>
            <person name="Olukolu B."/>
            <person name="Poorten T."/>
            <person name="Britton C."/>
            <person name="Davik J."/>
            <person name="Ashrafi H."/>
            <person name="Aiden E.L."/>
            <person name="Borodovsky M."/>
            <person name="Worthington M."/>
        </authorList>
    </citation>
    <scope>NUCLEOTIDE SEQUENCE [LARGE SCALE GENOMIC DNA]</scope>
    <source>
        <strain evidence="2">PI 553951</strain>
    </source>
</reference>
<keyword evidence="3" id="KW-1185">Reference proteome</keyword>
<comment type="caution">
    <text evidence="2">The sequence shown here is derived from an EMBL/GenBank/DDBJ whole genome shotgun (WGS) entry which is preliminary data.</text>
</comment>
<dbReference type="InterPro" id="IPR050942">
    <property type="entry name" value="F-box_BR-signaling"/>
</dbReference>
<sequence length="320" mass="36746">MDSDWAELPKHLLDSVLERLVSALDYLRFSVVCKSWYDVAKDNYKSALLLLISSDKEDTWSLYDVMDDKVLDMQVRLPNKRFCGSSKGWLVIVEDNFCVTLLNPFGTVKARKHQENSIIRLPPLKPPAKDRGLEAWIKRCNYFVHKTTISEDPILNANDCIVVITRDSSSDVTLAAKEIPRKSVHRSYIVDSNVGFLMVKRFLDWEVDKCVTKKFKIFELNYSKCEWVEKKTLGDIALFVGDNSSVSILASKFSKCQPNCIYFNQDNNRIKSDIGPCGPHDFGVYNVESQKISKPYTTHVMTLLKMTKRPPIWITPTFKL</sequence>
<dbReference type="InterPro" id="IPR005174">
    <property type="entry name" value="KIB1-4_b-propeller"/>
</dbReference>
<dbReference type="SUPFAM" id="SSF81383">
    <property type="entry name" value="F-box domain"/>
    <property type="match status" value="1"/>
</dbReference>
<gene>
    <name evidence="2" type="ORF">M0R45_036536</name>
</gene>
<evidence type="ECO:0000313" key="3">
    <source>
        <dbReference type="Proteomes" id="UP001457282"/>
    </source>
</evidence>
<evidence type="ECO:0000313" key="2">
    <source>
        <dbReference type="EMBL" id="KAK9912685.1"/>
    </source>
</evidence>
<organism evidence="2 3">
    <name type="scientific">Rubus argutus</name>
    <name type="common">Southern blackberry</name>
    <dbReference type="NCBI Taxonomy" id="59490"/>
    <lineage>
        <taxon>Eukaryota</taxon>
        <taxon>Viridiplantae</taxon>
        <taxon>Streptophyta</taxon>
        <taxon>Embryophyta</taxon>
        <taxon>Tracheophyta</taxon>
        <taxon>Spermatophyta</taxon>
        <taxon>Magnoliopsida</taxon>
        <taxon>eudicotyledons</taxon>
        <taxon>Gunneridae</taxon>
        <taxon>Pentapetalae</taxon>
        <taxon>rosids</taxon>
        <taxon>fabids</taxon>
        <taxon>Rosales</taxon>
        <taxon>Rosaceae</taxon>
        <taxon>Rosoideae</taxon>
        <taxon>Rosoideae incertae sedis</taxon>
        <taxon>Rubus</taxon>
    </lineage>
</organism>
<dbReference type="Pfam" id="PF12937">
    <property type="entry name" value="F-box-like"/>
    <property type="match status" value="1"/>
</dbReference>
<dbReference type="EMBL" id="JBEDUW010000007">
    <property type="protein sequence ID" value="KAK9912685.1"/>
    <property type="molecule type" value="Genomic_DNA"/>
</dbReference>
<protein>
    <recommendedName>
        <fullName evidence="1">F-box domain-containing protein</fullName>
    </recommendedName>
</protein>
<dbReference type="AlphaFoldDB" id="A0AAW1W1T9"/>
<evidence type="ECO:0000259" key="1">
    <source>
        <dbReference type="SMART" id="SM00256"/>
    </source>
</evidence>
<dbReference type="Gene3D" id="1.20.1280.50">
    <property type="match status" value="1"/>
</dbReference>
<accession>A0AAW1W1T9</accession>
<dbReference type="InterPro" id="IPR001810">
    <property type="entry name" value="F-box_dom"/>
</dbReference>
<dbReference type="InterPro" id="IPR036047">
    <property type="entry name" value="F-box-like_dom_sf"/>
</dbReference>
<dbReference type="SMART" id="SM00256">
    <property type="entry name" value="FBOX"/>
    <property type="match status" value="1"/>
</dbReference>
<dbReference type="Pfam" id="PF03478">
    <property type="entry name" value="Beta-prop_KIB1-4"/>
    <property type="match status" value="2"/>
</dbReference>
<dbReference type="PANTHER" id="PTHR44259">
    <property type="entry name" value="OS07G0183000 PROTEIN-RELATED"/>
    <property type="match status" value="1"/>
</dbReference>
<name>A0AAW1W1T9_RUBAR</name>
<dbReference type="PANTHER" id="PTHR44259:SF107">
    <property type="entry name" value="F-BOX PROTEIN SKIP23-LIKE"/>
    <property type="match status" value="1"/>
</dbReference>